<evidence type="ECO:0000313" key="3">
    <source>
        <dbReference type="EMBL" id="GAA3509704.1"/>
    </source>
</evidence>
<sequence length="164" mass="17185">MLIQIILLVAIAVITVLLTRSTAGARHQAVRRLMLVGFVLLAVLSVLFPSWLTWLARLLGVGRGADLLLYALVIAFLSSLATTYRTTALLNRRITVLARKVALAEAALAVQEERTTALPDRPAGTAPAPSGGASAGRTGDADGAPRRADQARRAPTEPSGSVAP</sequence>
<protein>
    <recommendedName>
        <fullName evidence="5">DUF2304 family protein</fullName>
    </recommendedName>
</protein>
<feature type="transmembrane region" description="Helical" evidence="2">
    <location>
        <begin position="33"/>
        <end position="55"/>
    </location>
</feature>
<name>A0ABP6ULV1_9MICO</name>
<comment type="caution">
    <text evidence="3">The sequence shown here is derived from an EMBL/GenBank/DDBJ whole genome shotgun (WGS) entry which is preliminary data.</text>
</comment>
<dbReference type="RefSeq" id="WP_345044438.1">
    <property type="nucleotide sequence ID" value="NZ_BAABBA010000025.1"/>
</dbReference>
<keyword evidence="2" id="KW-1133">Transmembrane helix</keyword>
<feature type="transmembrane region" description="Helical" evidence="2">
    <location>
        <begin position="67"/>
        <end position="84"/>
    </location>
</feature>
<feature type="region of interest" description="Disordered" evidence="1">
    <location>
        <begin position="114"/>
        <end position="164"/>
    </location>
</feature>
<dbReference type="InterPro" id="IPR019277">
    <property type="entry name" value="DUF2304"/>
</dbReference>
<accession>A0ABP6ULV1</accession>
<keyword evidence="4" id="KW-1185">Reference proteome</keyword>
<reference evidence="4" key="1">
    <citation type="journal article" date="2019" name="Int. J. Syst. Evol. Microbiol.">
        <title>The Global Catalogue of Microorganisms (GCM) 10K type strain sequencing project: providing services to taxonomists for standard genome sequencing and annotation.</title>
        <authorList>
            <consortium name="The Broad Institute Genomics Platform"/>
            <consortium name="The Broad Institute Genome Sequencing Center for Infectious Disease"/>
            <person name="Wu L."/>
            <person name="Ma J."/>
        </authorList>
    </citation>
    <scope>NUCLEOTIDE SEQUENCE [LARGE SCALE GENOMIC DNA]</scope>
    <source>
        <strain evidence="4">JCM 17459</strain>
    </source>
</reference>
<dbReference type="Pfam" id="PF10066">
    <property type="entry name" value="DUF2304"/>
    <property type="match status" value="1"/>
</dbReference>
<evidence type="ECO:0008006" key="5">
    <source>
        <dbReference type="Google" id="ProtNLM"/>
    </source>
</evidence>
<dbReference type="EMBL" id="BAABBA010000025">
    <property type="protein sequence ID" value="GAA3509704.1"/>
    <property type="molecule type" value="Genomic_DNA"/>
</dbReference>
<feature type="compositionally biased region" description="Basic and acidic residues" evidence="1">
    <location>
        <begin position="139"/>
        <end position="155"/>
    </location>
</feature>
<evidence type="ECO:0000256" key="1">
    <source>
        <dbReference type="SAM" id="MobiDB-lite"/>
    </source>
</evidence>
<dbReference type="Proteomes" id="UP001499841">
    <property type="component" value="Unassembled WGS sequence"/>
</dbReference>
<keyword evidence="2" id="KW-0472">Membrane</keyword>
<proteinExistence type="predicted"/>
<evidence type="ECO:0000256" key="2">
    <source>
        <dbReference type="SAM" id="Phobius"/>
    </source>
</evidence>
<keyword evidence="2" id="KW-0812">Transmembrane</keyword>
<organism evidence="3 4">
    <name type="scientific">Georgenia daeguensis</name>
    <dbReference type="NCBI Taxonomy" id="908355"/>
    <lineage>
        <taxon>Bacteria</taxon>
        <taxon>Bacillati</taxon>
        <taxon>Actinomycetota</taxon>
        <taxon>Actinomycetes</taxon>
        <taxon>Micrococcales</taxon>
        <taxon>Bogoriellaceae</taxon>
        <taxon>Georgenia</taxon>
    </lineage>
</organism>
<evidence type="ECO:0000313" key="4">
    <source>
        <dbReference type="Proteomes" id="UP001499841"/>
    </source>
</evidence>
<gene>
    <name evidence="3" type="ORF">GCM10022262_36550</name>
</gene>
<feature type="compositionally biased region" description="Low complexity" evidence="1">
    <location>
        <begin position="121"/>
        <end position="138"/>
    </location>
</feature>